<feature type="transmembrane region" description="Helical" evidence="1">
    <location>
        <begin position="200"/>
        <end position="217"/>
    </location>
</feature>
<dbReference type="EMBL" id="CP017834">
    <property type="protein sequence ID" value="APJ02744.1"/>
    <property type="molecule type" value="Genomic_DNA"/>
</dbReference>
<feature type="transmembrane region" description="Helical" evidence="1">
    <location>
        <begin position="121"/>
        <end position="138"/>
    </location>
</feature>
<keyword evidence="3" id="KW-1185">Reference proteome</keyword>
<keyword evidence="1" id="KW-0812">Transmembrane</keyword>
<dbReference type="KEGG" id="saqi:AXG55_01905"/>
<dbReference type="RefSeq" id="WP_148696454.1">
    <property type="nucleotide sequence ID" value="NZ_CP017834.1"/>
</dbReference>
<protein>
    <submittedName>
        <fullName evidence="2">Uncharacterized protein</fullName>
    </submittedName>
</protein>
<keyword evidence="1" id="KW-1133">Transmembrane helix</keyword>
<dbReference type="OrthoDB" id="9832429at2"/>
<feature type="transmembrane region" description="Helical" evidence="1">
    <location>
        <begin position="63"/>
        <end position="83"/>
    </location>
</feature>
<reference evidence="2 3" key="1">
    <citation type="submission" date="2016-10" db="EMBL/GenBank/DDBJ databases">
        <title>Silvanigrella aquatica sp. nov., isolated from a freshwater lake located in the Black Forest, Germany, description of Silvanigrellaceae fam. nov., Silvanigrellales ord. nov., reclassification of the order Bdellovibrionales in the class Oligoflexia, reclassification of the families Bacteriovoracaceae and Halobacteriovoraceae in the new order Bacteriovoracales ord. nov., and reclassification of the family Pseudobacteriovoracaceae in the order Oligoflexiales.</title>
        <authorList>
            <person name="Hahn M.W."/>
            <person name="Schmidt J."/>
            <person name="Koll U."/>
            <person name="Rohde M."/>
            <person name="Verbag S."/>
            <person name="Pitt A."/>
            <person name="Nakai R."/>
            <person name="Naganuma T."/>
            <person name="Lang E."/>
        </authorList>
    </citation>
    <scope>NUCLEOTIDE SEQUENCE [LARGE SCALE GENOMIC DNA]</scope>
    <source>
        <strain evidence="2 3">MWH-Nonnen-W8red</strain>
    </source>
</reference>
<organism evidence="2 3">
    <name type="scientific">Silvanigrella aquatica</name>
    <dbReference type="NCBI Taxonomy" id="1915309"/>
    <lineage>
        <taxon>Bacteria</taxon>
        <taxon>Pseudomonadati</taxon>
        <taxon>Bdellovibrionota</taxon>
        <taxon>Oligoflexia</taxon>
        <taxon>Silvanigrellales</taxon>
        <taxon>Silvanigrellaceae</taxon>
        <taxon>Silvanigrella</taxon>
    </lineage>
</organism>
<dbReference type="Proteomes" id="UP000184731">
    <property type="component" value="Chromosome"/>
</dbReference>
<gene>
    <name evidence="2" type="ORF">AXG55_01905</name>
</gene>
<feature type="transmembrane region" description="Helical" evidence="1">
    <location>
        <begin position="24"/>
        <end position="43"/>
    </location>
</feature>
<evidence type="ECO:0000313" key="2">
    <source>
        <dbReference type="EMBL" id="APJ02744.1"/>
    </source>
</evidence>
<feature type="transmembrane region" description="Helical" evidence="1">
    <location>
        <begin position="95"/>
        <end position="115"/>
    </location>
</feature>
<proteinExistence type="predicted"/>
<accession>A0A1L4CXT1</accession>
<sequence>MEDKSRELSADYYKRKHHLLKKRLSLFFILISSVTFLLFLSISEGFALKVLLSKNFSLTEINFILIIIGIYLLAYNIILSRITLHICYHFENKKLPSVIIIAIFIITYFMFSINASEAKNIISLGISKICIISLYFNFWNSQLVETRLQMRTNIIPYIFIVSWHAFFICRWVLIACWLLSSLGFALALVSSHPIIKLEGWEGLIIMFTFYLLFKLFVRNPNAHANY</sequence>
<dbReference type="AlphaFoldDB" id="A0A1L4CXT1"/>
<dbReference type="STRING" id="1915309.AXG55_01905"/>
<evidence type="ECO:0000313" key="3">
    <source>
        <dbReference type="Proteomes" id="UP000184731"/>
    </source>
</evidence>
<evidence type="ECO:0000256" key="1">
    <source>
        <dbReference type="SAM" id="Phobius"/>
    </source>
</evidence>
<keyword evidence="1" id="KW-0472">Membrane</keyword>
<name>A0A1L4CXT1_9BACT</name>
<feature type="transmembrane region" description="Helical" evidence="1">
    <location>
        <begin position="158"/>
        <end position="180"/>
    </location>
</feature>